<dbReference type="PANTHER" id="PTHR12924">
    <property type="entry name" value="TRANSLOCON-ASSOCIATED PROTEIN, ALPHA SUBUNIT"/>
    <property type="match status" value="1"/>
</dbReference>
<evidence type="ECO:0000256" key="5">
    <source>
        <dbReference type="ARBA" id="ARBA00022989"/>
    </source>
</evidence>
<comment type="similarity">
    <text evidence="7">Belongs to the TRAP-alpha family.</text>
</comment>
<feature type="signal peptide" evidence="9">
    <location>
        <begin position="1"/>
        <end position="31"/>
    </location>
</feature>
<comment type="subunit">
    <text evidence="7">Heterotetramer of TRAP-alpha, TRAP-beta, TRAP-delta and TRAP-gamma.</text>
</comment>
<feature type="chain" id="PRO_5029534168" description="Translocon-associated protein subunit alpha" evidence="9">
    <location>
        <begin position="32"/>
        <end position="278"/>
    </location>
</feature>
<protein>
    <recommendedName>
        <fullName evidence="7">Translocon-associated protein subunit alpha</fullName>
        <shortName evidence="7">TRAP-alpha</shortName>
    </recommendedName>
    <alternativeName>
        <fullName evidence="7">Signal sequence receptor subunit alpha</fullName>
    </alternativeName>
</protein>
<evidence type="ECO:0000256" key="9">
    <source>
        <dbReference type="SAM" id="SignalP"/>
    </source>
</evidence>
<evidence type="ECO:0000256" key="4">
    <source>
        <dbReference type="ARBA" id="ARBA00022824"/>
    </source>
</evidence>
<dbReference type="AlphaFoldDB" id="A0A7I4FI83"/>
<dbReference type="EMBL" id="ABEU02000025">
    <property type="status" value="NOT_ANNOTATED_CDS"/>
    <property type="molecule type" value="Genomic_DNA"/>
</dbReference>
<dbReference type="Pfam" id="PF03896">
    <property type="entry name" value="TRAP_alpha"/>
    <property type="match status" value="1"/>
</dbReference>
<evidence type="ECO:0000256" key="2">
    <source>
        <dbReference type="ARBA" id="ARBA00022692"/>
    </source>
</evidence>
<feature type="transmembrane region" description="Helical" evidence="7">
    <location>
        <begin position="191"/>
        <end position="210"/>
    </location>
</feature>
<feature type="compositionally biased region" description="Polar residues" evidence="8">
    <location>
        <begin position="245"/>
        <end position="259"/>
    </location>
</feature>
<evidence type="ECO:0000256" key="6">
    <source>
        <dbReference type="ARBA" id="ARBA00023136"/>
    </source>
</evidence>
<keyword evidence="11" id="KW-1185">Reference proteome</keyword>
<dbReference type="PANTHER" id="PTHR12924:SF0">
    <property type="entry name" value="TRANSLOCON-ASSOCIATED PROTEIN SUBUNIT ALPHA"/>
    <property type="match status" value="1"/>
</dbReference>
<dbReference type="InterPro" id="IPR005595">
    <property type="entry name" value="TRAP_alpha"/>
</dbReference>
<keyword evidence="6 7" id="KW-0472">Membrane</keyword>
<comment type="subcellular location">
    <subcellularLocation>
        <location evidence="1 7">Endoplasmic reticulum membrane</location>
        <topology evidence="1 7">Single-pass type I membrane protein</topology>
    </subcellularLocation>
</comment>
<keyword evidence="4 7" id="KW-0256">Endoplasmic reticulum</keyword>
<keyword evidence="7" id="KW-0106">Calcium</keyword>
<proteinExistence type="inferred from homology"/>
<evidence type="ECO:0000256" key="3">
    <source>
        <dbReference type="ARBA" id="ARBA00022729"/>
    </source>
</evidence>
<comment type="function">
    <text evidence="7">TRAP proteins are part of a complex whose function is to bind calcium to the ER membrane and thereby regulate the retention of ER resident proteins. May be involved in the recycling of the translocation apparatus after completion of the translocation process or may function as a membrane-bound chaperone facilitating folding of translocated proteins.</text>
</comment>
<feature type="compositionally biased region" description="Basic and acidic residues" evidence="8">
    <location>
        <begin position="267"/>
        <end position="278"/>
    </location>
</feature>
<reference evidence="10 11" key="2">
    <citation type="journal article" date="2018" name="Plant J.">
        <title>The Physcomitrella patens chromosome-scale assembly reveals moss genome structure and evolution.</title>
        <authorList>
            <person name="Lang D."/>
            <person name="Ullrich K.K."/>
            <person name="Murat F."/>
            <person name="Fuchs J."/>
            <person name="Jenkins J."/>
            <person name="Haas F.B."/>
            <person name="Piednoel M."/>
            <person name="Gundlach H."/>
            <person name="Van Bel M."/>
            <person name="Meyberg R."/>
            <person name="Vives C."/>
            <person name="Morata J."/>
            <person name="Symeonidi A."/>
            <person name="Hiss M."/>
            <person name="Muchero W."/>
            <person name="Kamisugi Y."/>
            <person name="Saleh O."/>
            <person name="Blanc G."/>
            <person name="Decker E.L."/>
            <person name="van Gessel N."/>
            <person name="Grimwood J."/>
            <person name="Hayes R.D."/>
            <person name="Graham S.W."/>
            <person name="Gunter L.E."/>
            <person name="McDaniel S.F."/>
            <person name="Hoernstein S.N.W."/>
            <person name="Larsson A."/>
            <person name="Li F.W."/>
            <person name="Perroud P.F."/>
            <person name="Phillips J."/>
            <person name="Ranjan P."/>
            <person name="Rokshar D.S."/>
            <person name="Rothfels C.J."/>
            <person name="Schneider L."/>
            <person name="Shu S."/>
            <person name="Stevenson D.W."/>
            <person name="Thummler F."/>
            <person name="Tillich M."/>
            <person name="Villarreal Aguilar J.C."/>
            <person name="Widiez T."/>
            <person name="Wong G.K."/>
            <person name="Wymore A."/>
            <person name="Zhang Y."/>
            <person name="Zimmer A.D."/>
            <person name="Quatrano R.S."/>
            <person name="Mayer K.F.X."/>
            <person name="Goodstein D."/>
            <person name="Casacuberta J.M."/>
            <person name="Vandepoele K."/>
            <person name="Reski R."/>
            <person name="Cuming A.C."/>
            <person name="Tuskan G.A."/>
            <person name="Maumus F."/>
            <person name="Salse J."/>
            <person name="Schmutz J."/>
            <person name="Rensing S.A."/>
        </authorList>
    </citation>
    <scope>NUCLEOTIDE SEQUENCE [LARGE SCALE GENOMIC DNA]</scope>
    <source>
        <strain evidence="10 11">cv. Gransden 2004</strain>
    </source>
</reference>
<keyword evidence="5 7" id="KW-1133">Transmembrane helix</keyword>
<keyword evidence="2 7" id="KW-0812">Transmembrane</keyword>
<evidence type="ECO:0000256" key="7">
    <source>
        <dbReference type="RuleBase" id="RU368074"/>
    </source>
</evidence>
<name>A0A7I4FI83_PHYPA</name>
<evidence type="ECO:0000313" key="10">
    <source>
        <dbReference type="EnsemblPlants" id="Pp3c25_540V3.3"/>
    </source>
</evidence>
<dbReference type="EnsemblPlants" id="Pp3c25_540V3.3">
    <property type="protein sequence ID" value="Pp3c25_540V3.3"/>
    <property type="gene ID" value="Pp3c25_540"/>
</dbReference>
<keyword evidence="3 7" id="KW-0732">Signal</keyword>
<evidence type="ECO:0000256" key="1">
    <source>
        <dbReference type="ARBA" id="ARBA00004115"/>
    </source>
</evidence>
<gene>
    <name evidence="10" type="primary">LOC112277333</name>
</gene>
<dbReference type="Proteomes" id="UP000006727">
    <property type="component" value="Chromosome 25"/>
</dbReference>
<evidence type="ECO:0000313" key="11">
    <source>
        <dbReference type="Proteomes" id="UP000006727"/>
    </source>
</evidence>
<comment type="domain">
    <text evidence="7">Shows a remarkable charge distribution with the N-terminus being highly negatively charged, and the cytoplasmic C-terminus positively charged.</text>
</comment>
<accession>A0A7I4FI83</accession>
<sequence>MTMTKGPWSTVLLLLLASALLMNCFVTPVTSSEDQEAETLNSEETIDEPVKETFVEDKHIGAAPGVEASVYFPKNLNNVVKSGEPTQILINITNDGAGPMQVQYIRASLHLPNDHRVIIQNFTVQYSSSIPQGNKVTFSYWFGVVKFLQPGNYDFVGKIIYELENKAYTHVFYNSTIDVVESGGFVSGETIFLSSLGLGLLGLLGMWAYSKVQDFIKKQRRSSKKVETGTRTNSDAHANEWLKGTSFTQKLSRNISQQRKAFKKKSSSKDSKDAPKDS</sequence>
<feature type="region of interest" description="Disordered" evidence="8">
    <location>
        <begin position="223"/>
        <end position="278"/>
    </location>
</feature>
<organism evidence="10 11">
    <name type="scientific">Physcomitrium patens</name>
    <name type="common">Spreading-leaved earth moss</name>
    <name type="synonym">Physcomitrella patens</name>
    <dbReference type="NCBI Taxonomy" id="3218"/>
    <lineage>
        <taxon>Eukaryota</taxon>
        <taxon>Viridiplantae</taxon>
        <taxon>Streptophyta</taxon>
        <taxon>Embryophyta</taxon>
        <taxon>Bryophyta</taxon>
        <taxon>Bryophytina</taxon>
        <taxon>Bryopsida</taxon>
        <taxon>Funariidae</taxon>
        <taxon>Funariales</taxon>
        <taxon>Funariaceae</taxon>
        <taxon>Physcomitrium</taxon>
    </lineage>
</organism>
<dbReference type="GO" id="GO:0005789">
    <property type="term" value="C:endoplasmic reticulum membrane"/>
    <property type="evidence" value="ECO:0007669"/>
    <property type="project" value="UniProtKB-SubCell"/>
</dbReference>
<dbReference type="Gramene" id="Pp3c25_540V3.3">
    <property type="protein sequence ID" value="Pp3c25_540V3.3"/>
    <property type="gene ID" value="Pp3c25_540"/>
</dbReference>
<reference evidence="10" key="3">
    <citation type="submission" date="2020-12" db="UniProtKB">
        <authorList>
            <consortium name="EnsemblPlants"/>
        </authorList>
    </citation>
    <scope>IDENTIFICATION</scope>
</reference>
<evidence type="ECO:0000256" key="8">
    <source>
        <dbReference type="SAM" id="MobiDB-lite"/>
    </source>
</evidence>
<reference evidence="10 11" key="1">
    <citation type="journal article" date="2008" name="Science">
        <title>The Physcomitrella genome reveals evolutionary insights into the conquest of land by plants.</title>
        <authorList>
            <person name="Rensing S."/>
            <person name="Lang D."/>
            <person name="Zimmer A."/>
            <person name="Terry A."/>
            <person name="Salamov A."/>
            <person name="Shapiro H."/>
            <person name="Nishiyama T."/>
            <person name="Perroud P.-F."/>
            <person name="Lindquist E."/>
            <person name="Kamisugi Y."/>
            <person name="Tanahashi T."/>
            <person name="Sakakibara K."/>
            <person name="Fujita T."/>
            <person name="Oishi K."/>
            <person name="Shin-I T."/>
            <person name="Kuroki Y."/>
            <person name="Toyoda A."/>
            <person name="Suzuki Y."/>
            <person name="Hashimoto A."/>
            <person name="Yamaguchi K."/>
            <person name="Sugano A."/>
            <person name="Kohara Y."/>
            <person name="Fujiyama A."/>
            <person name="Anterola A."/>
            <person name="Aoki S."/>
            <person name="Ashton N."/>
            <person name="Barbazuk W.B."/>
            <person name="Barker E."/>
            <person name="Bennetzen J."/>
            <person name="Bezanilla M."/>
            <person name="Blankenship R."/>
            <person name="Cho S.H."/>
            <person name="Dutcher S."/>
            <person name="Estelle M."/>
            <person name="Fawcett J.A."/>
            <person name="Gundlach H."/>
            <person name="Hanada K."/>
            <person name="Heyl A."/>
            <person name="Hicks K.A."/>
            <person name="Hugh J."/>
            <person name="Lohr M."/>
            <person name="Mayer K."/>
            <person name="Melkozernov A."/>
            <person name="Murata T."/>
            <person name="Nelson D."/>
            <person name="Pils B."/>
            <person name="Prigge M."/>
            <person name="Reiss B."/>
            <person name="Renner T."/>
            <person name="Rombauts S."/>
            <person name="Rushton P."/>
            <person name="Sanderfoot A."/>
            <person name="Schween G."/>
            <person name="Shiu S.-H."/>
            <person name="Stueber K."/>
            <person name="Theodoulou F.L."/>
            <person name="Tu H."/>
            <person name="Van de Peer Y."/>
            <person name="Verrier P.J."/>
            <person name="Waters E."/>
            <person name="Wood A."/>
            <person name="Yang L."/>
            <person name="Cove D."/>
            <person name="Cuming A."/>
            <person name="Hasebe M."/>
            <person name="Lucas S."/>
            <person name="Mishler D.B."/>
            <person name="Reski R."/>
            <person name="Grigoriev I."/>
            <person name="Quatrano R.S."/>
            <person name="Boore J.L."/>
        </authorList>
    </citation>
    <scope>NUCLEOTIDE SEQUENCE [LARGE SCALE GENOMIC DNA]</scope>
    <source>
        <strain evidence="10 11">cv. Gransden 2004</strain>
    </source>
</reference>